<dbReference type="EMBL" id="MU970085">
    <property type="protein sequence ID" value="KAK9322002.1"/>
    <property type="molecule type" value="Genomic_DNA"/>
</dbReference>
<reference evidence="2" key="1">
    <citation type="journal article" date="2024" name="Front. Bioeng. Biotechnol.">
        <title>Genome-scale model development and genomic sequencing of the oleaginous clade Lipomyces.</title>
        <authorList>
            <person name="Czajka J.J."/>
            <person name="Han Y."/>
            <person name="Kim J."/>
            <person name="Mondo S.J."/>
            <person name="Hofstad B.A."/>
            <person name="Robles A."/>
            <person name="Haridas S."/>
            <person name="Riley R."/>
            <person name="LaButti K."/>
            <person name="Pangilinan J."/>
            <person name="Andreopoulos W."/>
            <person name="Lipzen A."/>
            <person name="Yan J."/>
            <person name="Wang M."/>
            <person name="Ng V."/>
            <person name="Grigoriev I.V."/>
            <person name="Spatafora J.W."/>
            <person name="Magnuson J.K."/>
            <person name="Baker S.E."/>
            <person name="Pomraning K.R."/>
        </authorList>
    </citation>
    <scope>NUCLEOTIDE SEQUENCE [LARGE SCALE GENOMIC DNA]</scope>
    <source>
        <strain evidence="2">CBS 10300</strain>
    </source>
</reference>
<gene>
    <name evidence="1" type="ORF">V1517DRAFT_353302</name>
</gene>
<organism evidence="1 2">
    <name type="scientific">Lipomyces orientalis</name>
    <dbReference type="NCBI Taxonomy" id="1233043"/>
    <lineage>
        <taxon>Eukaryota</taxon>
        <taxon>Fungi</taxon>
        <taxon>Dikarya</taxon>
        <taxon>Ascomycota</taxon>
        <taxon>Saccharomycotina</taxon>
        <taxon>Lipomycetes</taxon>
        <taxon>Lipomycetales</taxon>
        <taxon>Lipomycetaceae</taxon>
        <taxon>Lipomyces</taxon>
    </lineage>
</organism>
<protein>
    <submittedName>
        <fullName evidence="1">Uncharacterized protein</fullName>
    </submittedName>
</protein>
<evidence type="ECO:0000313" key="1">
    <source>
        <dbReference type="EMBL" id="KAK9322002.1"/>
    </source>
</evidence>
<dbReference type="Proteomes" id="UP001489719">
    <property type="component" value="Unassembled WGS sequence"/>
</dbReference>
<evidence type="ECO:0000313" key="2">
    <source>
        <dbReference type="Proteomes" id="UP001489719"/>
    </source>
</evidence>
<proteinExistence type="predicted"/>
<keyword evidence="2" id="KW-1185">Reference proteome</keyword>
<name>A0ACC3TMB2_9ASCO</name>
<comment type="caution">
    <text evidence="1">The sequence shown here is derived from an EMBL/GenBank/DDBJ whole genome shotgun (WGS) entry which is preliminary data.</text>
</comment>
<accession>A0ACC3TMB2</accession>
<sequence>MSQSLHFAKKLSLLYPWISTPLIVSAPMRVMSGPALAVAISRAGGLGASCLIQKSSTSSSAFHSLSPANPPLPVGRFKPCAAWLYVPRQGQKDFDYWSDRIRDASPCTQIWIQIGTIAEAEGLLKGSERPEGSRSWAMAVVDALTRSQIPLFAAGGIADGRGATAALCLGASGIVMGTRFLAAEEARIGHGYQREILRARDGAGYSPRTIINKSFVEYQAGRPFKELKELHDQALKAGDSGWGPGGRLATYAGASIGLIHEVKKAATIVYDIRKEVLERLSLLQEI</sequence>